<keyword evidence="2 5" id="KW-0238">DNA-binding</keyword>
<dbReference type="PANTHER" id="PTHR37550">
    <property type="entry name" value="ANTITOXIN VAPB1"/>
    <property type="match status" value="1"/>
</dbReference>
<feature type="domain" description="SpoVT-AbrB" evidence="4">
    <location>
        <begin position="14"/>
        <end position="54"/>
    </location>
</feature>
<reference evidence="5" key="1">
    <citation type="submission" date="2023-03" db="EMBL/GenBank/DDBJ databases">
        <title>Lomoglobus Profundus gen. nov., sp. nov., a novel member of the phylum Verrucomicrobia, isolated from deep-marine sediment of South China Sea.</title>
        <authorList>
            <person name="Ahmad T."/>
            <person name="Ishaq S.E."/>
            <person name="Wang F."/>
        </authorList>
    </citation>
    <scope>NUCLEOTIDE SEQUENCE</scope>
    <source>
        <strain evidence="5">LMO-M01</strain>
    </source>
</reference>
<dbReference type="InterPro" id="IPR051734">
    <property type="entry name" value="VapB_TA_antitoxins"/>
</dbReference>
<accession>A0AAF0I5M0</accession>
<dbReference type="Gene3D" id="2.10.260.10">
    <property type="match status" value="1"/>
</dbReference>
<dbReference type="SUPFAM" id="SSF89447">
    <property type="entry name" value="AbrB/MazE/MraZ-like"/>
    <property type="match status" value="1"/>
</dbReference>
<name>A0AAF0I5M0_9BACT</name>
<gene>
    <name evidence="5" type="ORF">PXH66_09630</name>
</gene>
<dbReference type="Proteomes" id="UP001218638">
    <property type="component" value="Chromosome"/>
</dbReference>
<evidence type="ECO:0000256" key="1">
    <source>
        <dbReference type="ARBA" id="ARBA00007924"/>
    </source>
</evidence>
<organism evidence="5 6">
    <name type="scientific">Synoicihabitans lomoniglobus</name>
    <dbReference type="NCBI Taxonomy" id="2909285"/>
    <lineage>
        <taxon>Bacteria</taxon>
        <taxon>Pseudomonadati</taxon>
        <taxon>Verrucomicrobiota</taxon>
        <taxon>Opitutia</taxon>
        <taxon>Opitutales</taxon>
        <taxon>Opitutaceae</taxon>
        <taxon>Synoicihabitans</taxon>
    </lineage>
</organism>
<proteinExistence type="inferred from homology"/>
<comment type="similarity">
    <text evidence="1">Belongs to the VapB family.</text>
</comment>
<dbReference type="PROSITE" id="PS51740">
    <property type="entry name" value="SPOVT_ABRB"/>
    <property type="match status" value="1"/>
</dbReference>
<dbReference type="AlphaFoldDB" id="A0AAF0I5M0"/>
<sequence>MPSHTSSDNPSKRASLFRNGRNQAVRIPREFELPGKDVIIRQEATHLVIEPVPTKRSLQAVLAELKPLDVTFPDVDEGLPPLQDVTL</sequence>
<feature type="region of interest" description="Disordered" evidence="3">
    <location>
        <begin position="1"/>
        <end position="21"/>
    </location>
</feature>
<dbReference type="PANTHER" id="PTHR37550:SF1">
    <property type="entry name" value="SSL1300 PROTEIN"/>
    <property type="match status" value="1"/>
</dbReference>
<evidence type="ECO:0000256" key="3">
    <source>
        <dbReference type="SAM" id="MobiDB-lite"/>
    </source>
</evidence>
<evidence type="ECO:0000313" key="6">
    <source>
        <dbReference type="Proteomes" id="UP001218638"/>
    </source>
</evidence>
<dbReference type="GO" id="GO:0003677">
    <property type="term" value="F:DNA binding"/>
    <property type="evidence" value="ECO:0007669"/>
    <property type="project" value="UniProtKB-UniRule"/>
</dbReference>
<evidence type="ECO:0000259" key="4">
    <source>
        <dbReference type="PROSITE" id="PS51740"/>
    </source>
</evidence>
<protein>
    <submittedName>
        <fullName evidence="5">AbrB/MazE/SpoVT family DNA-binding domain-containing protein</fullName>
    </submittedName>
</protein>
<dbReference type="RefSeq" id="WP_330931373.1">
    <property type="nucleotide sequence ID" value="NZ_JAKGCW010000046.1"/>
</dbReference>
<dbReference type="KEGG" id="slom:PXH66_09630"/>
<dbReference type="InterPro" id="IPR007159">
    <property type="entry name" value="SpoVT-AbrB_dom"/>
</dbReference>
<evidence type="ECO:0000256" key="2">
    <source>
        <dbReference type="PROSITE-ProRule" id="PRU01076"/>
    </source>
</evidence>
<keyword evidence="6" id="KW-1185">Reference proteome</keyword>
<dbReference type="EMBL" id="CP119075">
    <property type="protein sequence ID" value="WED67110.1"/>
    <property type="molecule type" value="Genomic_DNA"/>
</dbReference>
<dbReference type="InterPro" id="IPR037914">
    <property type="entry name" value="SpoVT-AbrB_sf"/>
</dbReference>
<evidence type="ECO:0000313" key="5">
    <source>
        <dbReference type="EMBL" id="WED67110.1"/>
    </source>
</evidence>